<evidence type="ECO:0000313" key="6">
    <source>
        <dbReference type="Proteomes" id="UP000576087"/>
    </source>
</evidence>
<dbReference type="Proteomes" id="UP000576087">
    <property type="component" value="Unassembled WGS sequence"/>
</dbReference>
<dbReference type="EMBL" id="JACIGY010000017">
    <property type="protein sequence ID" value="MBB4414943.1"/>
    <property type="molecule type" value="Genomic_DNA"/>
</dbReference>
<evidence type="ECO:0000313" key="1">
    <source>
        <dbReference type="EMBL" id="MBB4351752.1"/>
    </source>
</evidence>
<gene>
    <name evidence="2" type="ORF">GGE31_005490</name>
    <name evidence="1" type="ORF">GGE33_005536</name>
    <name evidence="3" type="ORF">GGE35_005536</name>
</gene>
<proteinExistence type="predicted"/>
<dbReference type="Proteomes" id="UP000520770">
    <property type="component" value="Unassembled WGS sequence"/>
</dbReference>
<protein>
    <submittedName>
        <fullName evidence="1">Uncharacterized protein</fullName>
    </submittedName>
</protein>
<organism evidence="1 4">
    <name type="scientific">Aliirhizobium cellulosilyticum</name>
    <dbReference type="NCBI Taxonomy" id="393664"/>
    <lineage>
        <taxon>Bacteria</taxon>
        <taxon>Pseudomonadati</taxon>
        <taxon>Pseudomonadota</taxon>
        <taxon>Alphaproteobacteria</taxon>
        <taxon>Hyphomicrobiales</taxon>
        <taxon>Rhizobiaceae</taxon>
        <taxon>Aliirhizobium</taxon>
    </lineage>
</organism>
<dbReference type="EMBL" id="JACIHM010000020">
    <property type="protein sequence ID" value="MBB4449678.1"/>
    <property type="molecule type" value="Genomic_DNA"/>
</dbReference>
<dbReference type="EMBL" id="JACIGW010000017">
    <property type="protein sequence ID" value="MBB4351752.1"/>
    <property type="molecule type" value="Genomic_DNA"/>
</dbReference>
<name>A0A7W6WSQ3_9HYPH</name>
<dbReference type="AlphaFoldDB" id="A0A7W6WSQ3"/>
<dbReference type="Proteomes" id="UP000524535">
    <property type="component" value="Unassembled WGS sequence"/>
</dbReference>
<evidence type="ECO:0000313" key="3">
    <source>
        <dbReference type="EMBL" id="MBB4449678.1"/>
    </source>
</evidence>
<reference evidence="4 5" key="1">
    <citation type="submission" date="2020-08" db="EMBL/GenBank/DDBJ databases">
        <title>Genomic Encyclopedia of Type Strains, Phase IV (KMG-V): Genome sequencing to study the core and pangenomes of soil and plant-associated prokaryotes.</title>
        <authorList>
            <person name="Whitman W."/>
        </authorList>
    </citation>
    <scope>NUCLEOTIDE SEQUENCE [LARGE SCALE GENOMIC DNA]</scope>
    <source>
        <strain evidence="2 5">SEMIA 444</strain>
        <strain evidence="1 4">SEMIA 448</strain>
        <strain evidence="3 6">SEMIA 452</strain>
    </source>
</reference>
<evidence type="ECO:0000313" key="2">
    <source>
        <dbReference type="EMBL" id="MBB4414943.1"/>
    </source>
</evidence>
<sequence length="121" mass="13707">MIRRLSTECPRGLPPSRSGKLTVGFQAKRFVRRCNADFDLTGLHRFRHLALQANRQQAVPEISTFDPYVIRKFELPLERTTGNAPVEIFALELLGFPAFDYKDVALLRSPSPKPATPIVTR</sequence>
<evidence type="ECO:0000313" key="4">
    <source>
        <dbReference type="Proteomes" id="UP000520770"/>
    </source>
</evidence>
<comment type="caution">
    <text evidence="1">The sequence shown here is derived from an EMBL/GenBank/DDBJ whole genome shotgun (WGS) entry which is preliminary data.</text>
</comment>
<accession>A0A7W6WSQ3</accession>
<evidence type="ECO:0000313" key="5">
    <source>
        <dbReference type="Proteomes" id="UP000524535"/>
    </source>
</evidence>
<keyword evidence="5" id="KW-1185">Reference proteome</keyword>